<evidence type="ECO:0000256" key="7">
    <source>
        <dbReference type="ARBA" id="ARBA00023033"/>
    </source>
</evidence>
<dbReference type="Pfam" id="PF03060">
    <property type="entry name" value="NMO"/>
    <property type="match status" value="1"/>
</dbReference>
<dbReference type="InterPro" id="IPR013785">
    <property type="entry name" value="Aldolase_TIM"/>
</dbReference>
<evidence type="ECO:0000256" key="3">
    <source>
        <dbReference type="ARBA" id="ARBA00022575"/>
    </source>
</evidence>
<reference evidence="10 11" key="1">
    <citation type="submission" date="2017-02" db="EMBL/GenBank/DDBJ databases">
        <authorList>
            <person name="Peterson S.W."/>
        </authorList>
    </citation>
    <scope>NUCLEOTIDE SEQUENCE [LARGE SCALE GENOMIC DNA]</scope>
    <source>
        <strain evidence="10">C6</strain>
    </source>
</reference>
<dbReference type="Proteomes" id="UP000196240">
    <property type="component" value="Unassembled WGS sequence"/>
</dbReference>
<evidence type="ECO:0000256" key="6">
    <source>
        <dbReference type="ARBA" id="ARBA00023002"/>
    </source>
</evidence>
<protein>
    <recommendedName>
        <fullName evidence="8">Propionate 3-nitronate monooxygenase</fullName>
    </recommendedName>
</protein>
<proteinExistence type="inferred from homology"/>
<gene>
    <name evidence="10" type="ORF">ACNJC6_02945</name>
</gene>
<evidence type="ECO:0000256" key="1">
    <source>
        <dbReference type="ARBA" id="ARBA00001917"/>
    </source>
</evidence>
<evidence type="ECO:0000256" key="2">
    <source>
        <dbReference type="ARBA" id="ARBA00009881"/>
    </source>
</evidence>
<keyword evidence="5" id="KW-0288">FMN</keyword>
<evidence type="ECO:0000256" key="9">
    <source>
        <dbReference type="ARBA" id="ARBA00049401"/>
    </source>
</evidence>
<evidence type="ECO:0000256" key="8">
    <source>
        <dbReference type="ARBA" id="ARBA00031155"/>
    </source>
</evidence>
<dbReference type="Gene3D" id="3.20.20.70">
    <property type="entry name" value="Aldolase class I"/>
    <property type="match status" value="1"/>
</dbReference>
<name>A0A1R7QGI7_ACIJO</name>
<evidence type="ECO:0000256" key="5">
    <source>
        <dbReference type="ARBA" id="ARBA00022643"/>
    </source>
</evidence>
<sequence>MSLLLERLEIKHPIFLAPMAGVSTPELAAEISNQGGLGSLGLGANTAEAARTQILKTQALTEQPFQVNFFCHQSVELDPTVAQTWIDFVRPHFEQYDAAPPTQLHCIYPSFLDNDDFLNAVLETCPKAISFHFGIPHPHQIQALKDAGILTMVSATNLAEARAIEAAGIDFIIAQGIEAGGHRGIFNEHFDSALRTVDLVQLLTQHCRCPIIAAGGIMNGTQAQQMLSLGASAVQLGTAFVQCKTSNANDAYRHALFHEHITQISASISGRPARGLLGHWHTQIDLPNRPAVAAYPYCYDLGKQLHAAASKQGDQGFGAFWAGTNVSQIRAMEAPDLINQLLVEMQQVSY</sequence>
<accession>A0A1R7QGI7</accession>
<keyword evidence="6 10" id="KW-0560">Oxidoreductase</keyword>
<dbReference type="AlphaFoldDB" id="A0A1R7QGI7"/>
<dbReference type="CDD" id="cd04730">
    <property type="entry name" value="NPD_like"/>
    <property type="match status" value="1"/>
</dbReference>
<comment type="catalytic activity">
    <reaction evidence="9">
        <text>3 propionate 3-nitronate + 3 O2 + H2O = 3 3-oxopropanoate + 2 nitrate + nitrite + H2O2 + 3 H(+)</text>
        <dbReference type="Rhea" id="RHEA:57332"/>
        <dbReference type="ChEBI" id="CHEBI:15377"/>
        <dbReference type="ChEBI" id="CHEBI:15378"/>
        <dbReference type="ChEBI" id="CHEBI:15379"/>
        <dbReference type="ChEBI" id="CHEBI:16240"/>
        <dbReference type="ChEBI" id="CHEBI:16301"/>
        <dbReference type="ChEBI" id="CHEBI:17632"/>
        <dbReference type="ChEBI" id="CHEBI:33190"/>
        <dbReference type="ChEBI" id="CHEBI:136067"/>
    </reaction>
</comment>
<dbReference type="PANTHER" id="PTHR42747:SF3">
    <property type="entry name" value="NITRONATE MONOOXYGENASE-RELATED"/>
    <property type="match status" value="1"/>
</dbReference>
<dbReference type="GO" id="GO:0009636">
    <property type="term" value="P:response to toxic substance"/>
    <property type="evidence" value="ECO:0007669"/>
    <property type="project" value="UniProtKB-KW"/>
</dbReference>
<evidence type="ECO:0000313" key="10">
    <source>
        <dbReference type="EMBL" id="SJX23286.1"/>
    </source>
</evidence>
<dbReference type="GO" id="GO:0018580">
    <property type="term" value="F:nitronate monooxygenase activity"/>
    <property type="evidence" value="ECO:0007669"/>
    <property type="project" value="InterPro"/>
</dbReference>
<keyword evidence="3" id="KW-0216">Detoxification</keyword>
<keyword evidence="7 10" id="KW-0503">Monooxygenase</keyword>
<comment type="cofactor">
    <cofactor evidence="1">
        <name>FMN</name>
        <dbReference type="ChEBI" id="CHEBI:58210"/>
    </cofactor>
</comment>
<dbReference type="SUPFAM" id="SSF51412">
    <property type="entry name" value="Inosine monophosphate dehydrogenase (IMPDH)"/>
    <property type="match status" value="1"/>
</dbReference>
<dbReference type="EMBL" id="FUUY01000011">
    <property type="protein sequence ID" value="SJX23286.1"/>
    <property type="molecule type" value="Genomic_DNA"/>
</dbReference>
<evidence type="ECO:0000256" key="4">
    <source>
        <dbReference type="ARBA" id="ARBA00022630"/>
    </source>
</evidence>
<dbReference type="PANTHER" id="PTHR42747">
    <property type="entry name" value="NITRONATE MONOOXYGENASE-RELATED"/>
    <property type="match status" value="1"/>
</dbReference>
<comment type="similarity">
    <text evidence="2">Belongs to the nitronate monooxygenase family. NMO class I subfamily.</text>
</comment>
<organism evidence="10 11">
    <name type="scientific">Acinetobacter johnsonii</name>
    <dbReference type="NCBI Taxonomy" id="40214"/>
    <lineage>
        <taxon>Bacteria</taxon>
        <taxon>Pseudomonadati</taxon>
        <taxon>Pseudomonadota</taxon>
        <taxon>Gammaproteobacteria</taxon>
        <taxon>Moraxellales</taxon>
        <taxon>Moraxellaceae</taxon>
        <taxon>Acinetobacter</taxon>
    </lineage>
</organism>
<evidence type="ECO:0000313" key="11">
    <source>
        <dbReference type="Proteomes" id="UP000196240"/>
    </source>
</evidence>
<dbReference type="InterPro" id="IPR004136">
    <property type="entry name" value="NMO"/>
</dbReference>
<keyword evidence="4" id="KW-0285">Flavoprotein</keyword>
<dbReference type="RefSeq" id="WP_087014320.1">
    <property type="nucleotide sequence ID" value="NZ_FUUY01000011.1"/>
</dbReference>